<dbReference type="InterPro" id="IPR016155">
    <property type="entry name" value="Mopterin_synth/thiamin_S_b"/>
</dbReference>
<dbReference type="InterPro" id="IPR012675">
    <property type="entry name" value="Beta-grasp_dom_sf"/>
</dbReference>
<dbReference type="Proteomes" id="UP000292235">
    <property type="component" value="Chromosome"/>
</dbReference>
<gene>
    <name evidence="2" type="primary">cysO3</name>
    <name evidence="2" type="ORF">EKD16_13545</name>
</gene>
<accession>A0A4P6Q566</accession>
<organism evidence="2 3">
    <name type="scientific">Streptomonospora litoralis</name>
    <dbReference type="NCBI Taxonomy" id="2498135"/>
    <lineage>
        <taxon>Bacteria</taxon>
        <taxon>Bacillati</taxon>
        <taxon>Actinomycetota</taxon>
        <taxon>Actinomycetes</taxon>
        <taxon>Streptosporangiales</taxon>
        <taxon>Nocardiopsidaceae</taxon>
        <taxon>Streptomonospora</taxon>
    </lineage>
</organism>
<reference evidence="2 3" key="1">
    <citation type="submission" date="2019-02" db="EMBL/GenBank/DDBJ databases">
        <authorList>
            <person name="Khodamoradi S."/>
            <person name="Hahnke R.L."/>
            <person name="Kaempfer P."/>
            <person name="Schumann P."/>
            <person name="Rohde M."/>
            <person name="Steinert M."/>
            <person name="Luzhetskyy A."/>
            <person name="Wink J."/>
            <person name="Ruckert C."/>
        </authorList>
    </citation>
    <scope>NUCLEOTIDE SEQUENCE [LARGE SCALE GENOMIC DNA]</scope>
    <source>
        <strain evidence="2 3">M2</strain>
    </source>
</reference>
<sequence length="129" mass="13207">MAVTVVLPQVLQSDAGGAARIEIMLAEAAPTPPTAATAPDASAPAGGPVPAAAPAAAAAPDTRATLRALLDELARRHPGLDRRIRDEQGRLRRYVNVFVDSDECRAVDGLDTPVPEGAEVRILPSVAGG</sequence>
<name>A0A4P6Q566_9ACTN</name>
<protein>
    <submittedName>
        <fullName evidence="2">Sulfur carrier protein CysO</fullName>
    </submittedName>
</protein>
<dbReference type="SUPFAM" id="SSF54285">
    <property type="entry name" value="MoaD/ThiS"/>
    <property type="match status" value="1"/>
</dbReference>
<dbReference type="PANTHER" id="PTHR38031:SF1">
    <property type="entry name" value="SULFUR CARRIER PROTEIN CYSO"/>
    <property type="match status" value="1"/>
</dbReference>
<dbReference type="EMBL" id="CP036455">
    <property type="protein sequence ID" value="QBI54491.1"/>
    <property type="molecule type" value="Genomic_DNA"/>
</dbReference>
<dbReference type="Gene3D" id="3.10.20.30">
    <property type="match status" value="1"/>
</dbReference>
<evidence type="ECO:0000313" key="3">
    <source>
        <dbReference type="Proteomes" id="UP000292235"/>
    </source>
</evidence>
<dbReference type="PANTHER" id="PTHR38031">
    <property type="entry name" value="SULFUR CARRIER PROTEIN SLR0821-RELATED"/>
    <property type="match status" value="1"/>
</dbReference>
<dbReference type="Pfam" id="PF02597">
    <property type="entry name" value="ThiS"/>
    <property type="match status" value="1"/>
</dbReference>
<dbReference type="InterPro" id="IPR003749">
    <property type="entry name" value="ThiS/MoaD-like"/>
</dbReference>
<dbReference type="RefSeq" id="WP_394347268.1">
    <property type="nucleotide sequence ID" value="NZ_CP036455.1"/>
</dbReference>
<evidence type="ECO:0000256" key="1">
    <source>
        <dbReference type="SAM" id="MobiDB-lite"/>
    </source>
</evidence>
<proteinExistence type="predicted"/>
<dbReference type="InterPro" id="IPR052045">
    <property type="entry name" value="Sulfur_Carrier/Prot_Modifier"/>
</dbReference>
<evidence type="ECO:0000313" key="2">
    <source>
        <dbReference type="EMBL" id="QBI54491.1"/>
    </source>
</evidence>
<dbReference type="KEGG" id="strr:EKD16_13545"/>
<keyword evidence="3" id="KW-1185">Reference proteome</keyword>
<feature type="region of interest" description="Disordered" evidence="1">
    <location>
        <begin position="31"/>
        <end position="58"/>
    </location>
</feature>
<dbReference type="AlphaFoldDB" id="A0A4P6Q566"/>